<keyword evidence="1" id="KW-0436">Ligase</keyword>
<dbReference type="Gene3D" id="3.40.50.261">
    <property type="entry name" value="Succinyl-CoA synthetase domains"/>
    <property type="match status" value="1"/>
</dbReference>
<protein>
    <submittedName>
        <fullName evidence="1">Succinate--CoA ligase subunit alpha</fullName>
    </submittedName>
</protein>
<accession>A0A2M7V320</accession>
<sequence>YVGGKFANTLPEGMNIGHAGAIVERGKGAAEKEAALKTVGALVAEDYEQLAELVKPFA</sequence>
<dbReference type="Proteomes" id="UP000230078">
    <property type="component" value="Unassembled WGS sequence"/>
</dbReference>
<reference evidence="2" key="1">
    <citation type="submission" date="2017-09" db="EMBL/GenBank/DDBJ databases">
        <title>Depth-based differentiation of microbial function through sediment-hosted aquifers and enrichment of novel symbionts in the deep terrestrial subsurface.</title>
        <authorList>
            <person name="Probst A.J."/>
            <person name="Ladd B."/>
            <person name="Jarett J.K."/>
            <person name="Geller-Mcgrath D.E."/>
            <person name="Sieber C.M.K."/>
            <person name="Emerson J.B."/>
            <person name="Anantharaman K."/>
            <person name="Thomas B.C."/>
            <person name="Malmstrom R."/>
            <person name="Stieglmeier M."/>
            <person name="Klingl A."/>
            <person name="Woyke T."/>
            <person name="Ryan C.M."/>
            <person name="Banfield J.F."/>
        </authorList>
    </citation>
    <scope>NUCLEOTIDE SEQUENCE [LARGE SCALE GENOMIC DNA]</scope>
</reference>
<comment type="caution">
    <text evidence="1">The sequence shown here is derived from an EMBL/GenBank/DDBJ whole genome shotgun (WGS) entry which is preliminary data.</text>
</comment>
<dbReference type="GO" id="GO:0016874">
    <property type="term" value="F:ligase activity"/>
    <property type="evidence" value="ECO:0007669"/>
    <property type="project" value="UniProtKB-KW"/>
</dbReference>
<proteinExistence type="predicted"/>
<dbReference type="AlphaFoldDB" id="A0A2M7V320"/>
<evidence type="ECO:0000313" key="2">
    <source>
        <dbReference type="Proteomes" id="UP000230078"/>
    </source>
</evidence>
<organism evidence="1 2">
    <name type="scientific">Candidatus Magasanikbacteria bacterium CG_4_10_14_0_2_um_filter_41_31</name>
    <dbReference type="NCBI Taxonomy" id="1974639"/>
    <lineage>
        <taxon>Bacteria</taxon>
        <taxon>Candidatus Magasanikiibacteriota</taxon>
    </lineage>
</organism>
<feature type="non-terminal residue" evidence="1">
    <location>
        <position position="1"/>
    </location>
</feature>
<name>A0A2M7V320_9BACT</name>
<dbReference type="InterPro" id="IPR016102">
    <property type="entry name" value="Succinyl-CoA_synth-like"/>
</dbReference>
<dbReference type="EMBL" id="PFPI01000048">
    <property type="protein sequence ID" value="PIZ92772.1"/>
    <property type="molecule type" value="Genomic_DNA"/>
</dbReference>
<gene>
    <name evidence="1" type="ORF">COX83_03600</name>
</gene>
<dbReference type="SUPFAM" id="SSF52210">
    <property type="entry name" value="Succinyl-CoA synthetase domains"/>
    <property type="match status" value="1"/>
</dbReference>
<evidence type="ECO:0000313" key="1">
    <source>
        <dbReference type="EMBL" id="PIZ92772.1"/>
    </source>
</evidence>